<dbReference type="AlphaFoldDB" id="A0A1I1PXV1"/>
<dbReference type="Pfam" id="PF14390">
    <property type="entry name" value="DUF4420"/>
    <property type="match status" value="1"/>
</dbReference>
<evidence type="ECO:0000313" key="1">
    <source>
        <dbReference type="EMBL" id="SFD14492.1"/>
    </source>
</evidence>
<protein>
    <submittedName>
        <fullName evidence="1">Putative PD-(D/E)XK family member</fullName>
    </submittedName>
</protein>
<name>A0A1I1PXV1_9ACTN</name>
<reference evidence="2" key="1">
    <citation type="submission" date="2016-10" db="EMBL/GenBank/DDBJ databases">
        <authorList>
            <person name="Varghese N."/>
            <person name="Submissions S."/>
        </authorList>
    </citation>
    <scope>NUCLEOTIDE SEQUENCE [LARGE SCALE GENOMIC DNA]</scope>
    <source>
        <strain evidence="2">DSM 45962</strain>
    </source>
</reference>
<accession>A0A1I1PXV1</accession>
<dbReference type="RefSeq" id="WP_165628918.1">
    <property type="nucleotide sequence ID" value="NZ_BNAC01000001.1"/>
</dbReference>
<dbReference type="InterPro" id="IPR025534">
    <property type="entry name" value="DUF4420"/>
</dbReference>
<sequence>MTVDSADLERLWSVLEQQPVIAAFRSVSIGTRTPPGELQVAVDAFGHRHLLVPLAAGHSLKEAINGEAVVLRRRALEDERSYQQYASLELVDERLKDLFTALCVEVTDRINAAPDRAVAALRDVLKDWRSLLAGARPLLTPSALAGLFGELHFLRSLIAADPGAVAFWTGPTGSAQDFHRGSRAVEVKTTAAPEGRMVRVHGVDQLDGSPEGGLVLLWLRVRNQQGISVPDLVDDILALTDDTASFRMLLRKAGYDERDREVYARTAFDVVESRTYQVGRGFPRITTHGLTGDAALSGVDQIDYTVDLDAPPALAHHTHVEPTRFLLEHA</sequence>
<proteinExistence type="predicted"/>
<dbReference type="EMBL" id="FOMD01000003">
    <property type="protein sequence ID" value="SFD14492.1"/>
    <property type="molecule type" value="Genomic_DNA"/>
</dbReference>
<dbReference type="Proteomes" id="UP000199022">
    <property type="component" value="Unassembled WGS sequence"/>
</dbReference>
<keyword evidence="2" id="KW-1185">Reference proteome</keyword>
<organism evidence="1 2">
    <name type="scientific">Klenkia taihuensis</name>
    <dbReference type="NCBI Taxonomy" id="1225127"/>
    <lineage>
        <taxon>Bacteria</taxon>
        <taxon>Bacillati</taxon>
        <taxon>Actinomycetota</taxon>
        <taxon>Actinomycetes</taxon>
        <taxon>Geodermatophilales</taxon>
        <taxon>Geodermatophilaceae</taxon>
        <taxon>Klenkia</taxon>
    </lineage>
</organism>
<gene>
    <name evidence="1" type="ORF">SAMN05661030_2483</name>
</gene>
<evidence type="ECO:0000313" key="2">
    <source>
        <dbReference type="Proteomes" id="UP000199022"/>
    </source>
</evidence>
<dbReference type="STRING" id="1225127.SAMN05661030_2483"/>